<organism evidence="3 4">
    <name type="scientific">Ficus carica</name>
    <name type="common">Common fig</name>
    <dbReference type="NCBI Taxonomy" id="3494"/>
    <lineage>
        <taxon>Eukaryota</taxon>
        <taxon>Viridiplantae</taxon>
        <taxon>Streptophyta</taxon>
        <taxon>Embryophyta</taxon>
        <taxon>Tracheophyta</taxon>
        <taxon>Spermatophyta</taxon>
        <taxon>Magnoliopsida</taxon>
        <taxon>eudicotyledons</taxon>
        <taxon>Gunneridae</taxon>
        <taxon>Pentapetalae</taxon>
        <taxon>rosids</taxon>
        <taxon>fabids</taxon>
        <taxon>Rosales</taxon>
        <taxon>Moraceae</taxon>
        <taxon>Ficeae</taxon>
        <taxon>Ficus</taxon>
    </lineage>
</organism>
<dbReference type="Proteomes" id="UP001187192">
    <property type="component" value="Unassembled WGS sequence"/>
</dbReference>
<dbReference type="InterPro" id="IPR009646">
    <property type="entry name" value="Root_cap"/>
</dbReference>
<reference evidence="3" key="1">
    <citation type="submission" date="2023-07" db="EMBL/GenBank/DDBJ databases">
        <title>draft genome sequence of fig (Ficus carica).</title>
        <authorList>
            <person name="Takahashi T."/>
            <person name="Nishimura K."/>
        </authorList>
    </citation>
    <scope>NUCLEOTIDE SEQUENCE</scope>
</reference>
<evidence type="ECO:0000313" key="3">
    <source>
        <dbReference type="EMBL" id="GMN43922.1"/>
    </source>
</evidence>
<accession>A0AA88A0B4</accession>
<feature type="region of interest" description="Disordered" evidence="1">
    <location>
        <begin position="69"/>
        <end position="145"/>
    </location>
</feature>
<name>A0AA88A0B4_FICCA</name>
<sequence>MARSIILYALVIGLSMSTVALAEREANKPKKVKCKDKWYPNCYHKPLFCPAACPRKCFVDCASCQAVCSMPSPSPPPPPKRYRRSPPPPRNTYSPPPAPPTPQLPSTPPSSPPPPASSGGGSTPYLSPPPPFPSPPPSSEASGAKRVRCRNRNYAHCYGMELTCPSACPQQCEVDCVTCRPVCNCNRPGAVCQDPRFVGGDGITFYFHGKKDADFCLISDQNLHINAHFIGKRNPNLTRDFTWVQSLGILFDRHHLFLGAAKTAAWDDAVDRLSLSLDGHPISLPTSDVATWQSSDSSRRVTVSKLAVATWVEVEVEGMLKITARVVPITAEESRVHSYGVEPEEDCFAHLDLGFRFYALSGEVEGVLGKTYGRNYVSRVKMGVAMPVVGGEREYAASGLFEADCTAARFGKGGGGGDEEVVEYGDLSCASTGMDGRGVVCKR</sequence>
<evidence type="ECO:0000313" key="4">
    <source>
        <dbReference type="Proteomes" id="UP001187192"/>
    </source>
</evidence>
<feature type="chain" id="PRO_5041676603" evidence="2">
    <location>
        <begin position="23"/>
        <end position="443"/>
    </location>
</feature>
<gene>
    <name evidence="3" type="ORF">TIFTF001_013116</name>
</gene>
<keyword evidence="4" id="KW-1185">Reference proteome</keyword>
<feature type="compositionally biased region" description="Pro residues" evidence="1">
    <location>
        <begin position="72"/>
        <end position="116"/>
    </location>
</feature>
<evidence type="ECO:0000256" key="1">
    <source>
        <dbReference type="SAM" id="MobiDB-lite"/>
    </source>
</evidence>
<feature type="compositionally biased region" description="Pro residues" evidence="1">
    <location>
        <begin position="126"/>
        <end position="138"/>
    </location>
</feature>
<proteinExistence type="predicted"/>
<protein>
    <submittedName>
        <fullName evidence="3">Uncharacterized protein</fullName>
    </submittedName>
</protein>
<dbReference type="AlphaFoldDB" id="A0AA88A0B4"/>
<dbReference type="EMBL" id="BTGU01000017">
    <property type="protein sequence ID" value="GMN43922.1"/>
    <property type="molecule type" value="Genomic_DNA"/>
</dbReference>
<dbReference type="PANTHER" id="PTHR31656">
    <property type="entry name" value="ROOT CAP DOMAIN-CONTAINING PROTEIN"/>
    <property type="match status" value="1"/>
</dbReference>
<keyword evidence="2" id="KW-0732">Signal</keyword>
<comment type="caution">
    <text evidence="3">The sequence shown here is derived from an EMBL/GenBank/DDBJ whole genome shotgun (WGS) entry which is preliminary data.</text>
</comment>
<evidence type="ECO:0000256" key="2">
    <source>
        <dbReference type="SAM" id="SignalP"/>
    </source>
</evidence>
<dbReference type="Pfam" id="PF06830">
    <property type="entry name" value="Root_cap"/>
    <property type="match status" value="1"/>
</dbReference>
<feature type="signal peptide" evidence="2">
    <location>
        <begin position="1"/>
        <end position="22"/>
    </location>
</feature>